<dbReference type="PANTHER" id="PTHR36498:SF1">
    <property type="entry name" value="TATA-BINDING PROTEIN-ASSOCIATED FACTOR 172"/>
    <property type="match status" value="1"/>
</dbReference>
<dbReference type="GO" id="GO:0016887">
    <property type="term" value="F:ATP hydrolysis activity"/>
    <property type="evidence" value="ECO:0007669"/>
    <property type="project" value="InterPro"/>
</dbReference>
<gene>
    <name evidence="1" type="ORF">RF11_07246</name>
</gene>
<evidence type="ECO:0000313" key="2">
    <source>
        <dbReference type="Proteomes" id="UP000031668"/>
    </source>
</evidence>
<accession>A0A0C2MR16</accession>
<dbReference type="Proteomes" id="UP000031668">
    <property type="component" value="Unassembled WGS sequence"/>
</dbReference>
<dbReference type="Gene3D" id="3.40.50.300">
    <property type="entry name" value="P-loop containing nucleotide triphosphate hydrolases"/>
    <property type="match status" value="1"/>
</dbReference>
<organism evidence="1 2">
    <name type="scientific">Thelohanellus kitauei</name>
    <name type="common">Myxosporean</name>
    <dbReference type="NCBI Taxonomy" id="669202"/>
    <lineage>
        <taxon>Eukaryota</taxon>
        <taxon>Metazoa</taxon>
        <taxon>Cnidaria</taxon>
        <taxon>Myxozoa</taxon>
        <taxon>Myxosporea</taxon>
        <taxon>Bivalvulida</taxon>
        <taxon>Platysporina</taxon>
        <taxon>Myxobolidae</taxon>
        <taxon>Thelohanellus</taxon>
    </lineage>
</organism>
<dbReference type="SUPFAM" id="SSF52540">
    <property type="entry name" value="P-loop containing nucleoside triphosphate hydrolases"/>
    <property type="match status" value="1"/>
</dbReference>
<dbReference type="InterPro" id="IPR044972">
    <property type="entry name" value="Mot1"/>
</dbReference>
<dbReference type="InterPro" id="IPR027417">
    <property type="entry name" value="P-loop_NTPase"/>
</dbReference>
<dbReference type="PANTHER" id="PTHR36498">
    <property type="entry name" value="TATA-BINDING PROTEIN-ASSOCIATED FACTOR 172"/>
    <property type="match status" value="1"/>
</dbReference>
<reference evidence="1 2" key="1">
    <citation type="journal article" date="2014" name="Genome Biol. Evol.">
        <title>The genome of the myxosporean Thelohanellus kitauei shows adaptations to nutrient acquisition within its fish host.</title>
        <authorList>
            <person name="Yang Y."/>
            <person name="Xiong J."/>
            <person name="Zhou Z."/>
            <person name="Huo F."/>
            <person name="Miao W."/>
            <person name="Ran C."/>
            <person name="Liu Y."/>
            <person name="Zhang J."/>
            <person name="Feng J."/>
            <person name="Wang M."/>
            <person name="Wang M."/>
            <person name="Wang L."/>
            <person name="Yao B."/>
        </authorList>
    </citation>
    <scope>NUCLEOTIDE SEQUENCE [LARGE SCALE GENOMIC DNA]</scope>
    <source>
        <strain evidence="1">Wuqing</strain>
    </source>
</reference>
<dbReference type="GO" id="GO:0017025">
    <property type="term" value="F:TBP-class protein binding"/>
    <property type="evidence" value="ECO:0007669"/>
    <property type="project" value="InterPro"/>
</dbReference>
<name>A0A0C2MR16_THEKT</name>
<dbReference type="GO" id="GO:0003677">
    <property type="term" value="F:DNA binding"/>
    <property type="evidence" value="ECO:0007669"/>
    <property type="project" value="InterPro"/>
</dbReference>
<keyword evidence="2" id="KW-1185">Reference proteome</keyword>
<proteinExistence type="predicted"/>
<evidence type="ECO:0000313" key="1">
    <source>
        <dbReference type="EMBL" id="KII69651.1"/>
    </source>
</evidence>
<sequence>MDRVHRIGQTKTVNVFRIICEDTIDERAQQLQGVKMRVAESIISNENSAPSFDSVLDYTNLHADKSADDGSLPNESQKSEFVDLHSEYKEHFNVDSFFEGLKTIKR</sequence>
<protein>
    <submittedName>
        <fullName evidence="1">TATA-binding protein-associated factor 172</fullName>
    </submittedName>
</protein>
<comment type="caution">
    <text evidence="1">The sequence shown here is derived from an EMBL/GenBank/DDBJ whole genome shotgun (WGS) entry which is preliminary data.</text>
</comment>
<dbReference type="EMBL" id="JWZT01002320">
    <property type="protein sequence ID" value="KII69651.1"/>
    <property type="molecule type" value="Genomic_DNA"/>
</dbReference>
<dbReference type="OrthoDB" id="10252227at2759"/>
<dbReference type="AlphaFoldDB" id="A0A0C2MR16"/>